<dbReference type="EMBL" id="UINC01047588">
    <property type="protein sequence ID" value="SVB57034.1"/>
    <property type="molecule type" value="Genomic_DNA"/>
</dbReference>
<sequence>MSTRAKGPLAVLLGLGMAASGVMHFVDPGWF</sequence>
<dbReference type="AlphaFoldDB" id="A0A382F3V9"/>
<organism evidence="2">
    <name type="scientific">marine metagenome</name>
    <dbReference type="NCBI Taxonomy" id="408172"/>
    <lineage>
        <taxon>unclassified sequences</taxon>
        <taxon>metagenomes</taxon>
        <taxon>ecological metagenomes</taxon>
    </lineage>
</organism>
<gene>
    <name evidence="2" type="ORF">METZ01_LOCUS209888</name>
</gene>
<feature type="non-terminal residue" evidence="2">
    <location>
        <position position="31"/>
    </location>
</feature>
<proteinExistence type="predicted"/>
<feature type="transmembrane region" description="Helical" evidence="1">
    <location>
        <begin position="7"/>
        <end position="26"/>
    </location>
</feature>
<keyword evidence="1" id="KW-0812">Transmembrane</keyword>
<accession>A0A382F3V9</accession>
<evidence type="ECO:0000256" key="1">
    <source>
        <dbReference type="SAM" id="Phobius"/>
    </source>
</evidence>
<protein>
    <submittedName>
        <fullName evidence="2">Uncharacterized protein</fullName>
    </submittedName>
</protein>
<keyword evidence="1" id="KW-0472">Membrane</keyword>
<reference evidence="2" key="1">
    <citation type="submission" date="2018-05" db="EMBL/GenBank/DDBJ databases">
        <authorList>
            <person name="Lanie J.A."/>
            <person name="Ng W.-L."/>
            <person name="Kazmierczak K.M."/>
            <person name="Andrzejewski T.M."/>
            <person name="Davidsen T.M."/>
            <person name="Wayne K.J."/>
            <person name="Tettelin H."/>
            <person name="Glass J.I."/>
            <person name="Rusch D."/>
            <person name="Podicherti R."/>
            <person name="Tsui H.-C.T."/>
            <person name="Winkler M.E."/>
        </authorList>
    </citation>
    <scope>NUCLEOTIDE SEQUENCE</scope>
</reference>
<name>A0A382F3V9_9ZZZZ</name>
<evidence type="ECO:0000313" key="2">
    <source>
        <dbReference type="EMBL" id="SVB57034.1"/>
    </source>
</evidence>
<keyword evidence="1" id="KW-1133">Transmembrane helix</keyword>